<sequence length="405" mass="40917">MRWTAGAALGGCLASLVVTPAPARAAAVPAASPAVPARPAAAPARAAACQQTPESGPLVKAQITEAPWAQQLLPLQEAQEKADGRGVKIAVIDSGVDAANPQLAGQTAPTVDLTGTGPRDCVGHGTEVAGIIAAKPRMSLFVGVAPGARIIPIKYAAAATNNDDRLLVKGIDEAVRRRVDIINISSETHADTPELRQAVNRAIAADILIVAAAGNVNPKKGGAPTPSFPAQYQGVVSVGAIAQNGEVTQFSNTKTRVSVIAPGKDILTVAPDGGYIVKGEGTSFATPFVSGVAALVKQTHPRLTAAQIKQRIEATADGQKGTGSGYGVVNPLAAVTTVLDPNAPLAPAPEPGSVRLAVREKTDPATRNAALGIGLGGLGLAALVVAGGILIPAGRRRNWRPGSVD</sequence>
<evidence type="ECO:0000313" key="11">
    <source>
        <dbReference type="Proteomes" id="UP001596380"/>
    </source>
</evidence>
<dbReference type="SUPFAM" id="SSF52743">
    <property type="entry name" value="Subtilisin-like"/>
    <property type="match status" value="1"/>
</dbReference>
<evidence type="ECO:0000259" key="9">
    <source>
        <dbReference type="Pfam" id="PF00082"/>
    </source>
</evidence>
<feature type="active site" description="Charge relay system" evidence="5">
    <location>
        <position position="124"/>
    </location>
</feature>
<evidence type="ECO:0000256" key="6">
    <source>
        <dbReference type="RuleBase" id="RU003355"/>
    </source>
</evidence>
<dbReference type="PROSITE" id="PS00138">
    <property type="entry name" value="SUBTILASE_SER"/>
    <property type="match status" value="1"/>
</dbReference>
<dbReference type="InterPro" id="IPR023828">
    <property type="entry name" value="Peptidase_S8_Ser-AS"/>
</dbReference>
<dbReference type="Gene3D" id="3.40.50.200">
    <property type="entry name" value="Peptidase S8/S53 domain"/>
    <property type="match status" value="1"/>
</dbReference>
<dbReference type="InterPro" id="IPR022398">
    <property type="entry name" value="Peptidase_S8_His-AS"/>
</dbReference>
<feature type="domain" description="Peptidase S8/S53" evidence="9">
    <location>
        <begin position="84"/>
        <end position="326"/>
    </location>
</feature>
<dbReference type="PANTHER" id="PTHR43806">
    <property type="entry name" value="PEPTIDASE S8"/>
    <property type="match status" value="1"/>
</dbReference>
<feature type="active site" description="Charge relay system" evidence="5">
    <location>
        <position position="93"/>
    </location>
</feature>
<dbReference type="PROSITE" id="PS00137">
    <property type="entry name" value="SUBTILASE_HIS"/>
    <property type="match status" value="1"/>
</dbReference>
<reference evidence="11" key="1">
    <citation type="journal article" date="2019" name="Int. J. Syst. Evol. Microbiol.">
        <title>The Global Catalogue of Microorganisms (GCM) 10K type strain sequencing project: providing services to taxonomists for standard genome sequencing and annotation.</title>
        <authorList>
            <consortium name="The Broad Institute Genomics Platform"/>
            <consortium name="The Broad Institute Genome Sequencing Center for Infectious Disease"/>
            <person name="Wu L."/>
            <person name="Ma J."/>
        </authorList>
    </citation>
    <scope>NUCLEOTIDE SEQUENCE [LARGE SCALE GENOMIC DNA]</scope>
    <source>
        <strain evidence="11">JCM 3369</strain>
    </source>
</reference>
<keyword evidence="7" id="KW-1133">Transmembrane helix</keyword>
<dbReference type="InterPro" id="IPR050131">
    <property type="entry name" value="Peptidase_S8_subtilisin-like"/>
</dbReference>
<keyword evidence="7" id="KW-0472">Membrane</keyword>
<evidence type="ECO:0000313" key="10">
    <source>
        <dbReference type="EMBL" id="MFC6880098.1"/>
    </source>
</evidence>
<dbReference type="EMBL" id="JBHSXS010000004">
    <property type="protein sequence ID" value="MFC6880098.1"/>
    <property type="molecule type" value="Genomic_DNA"/>
</dbReference>
<evidence type="ECO:0000256" key="5">
    <source>
        <dbReference type="PROSITE-ProRule" id="PRU01240"/>
    </source>
</evidence>
<dbReference type="InterPro" id="IPR000209">
    <property type="entry name" value="Peptidase_S8/S53_dom"/>
</dbReference>
<dbReference type="Proteomes" id="UP001596380">
    <property type="component" value="Unassembled WGS sequence"/>
</dbReference>
<keyword evidence="8" id="KW-0732">Signal</keyword>
<evidence type="ECO:0000256" key="1">
    <source>
        <dbReference type="ARBA" id="ARBA00011073"/>
    </source>
</evidence>
<dbReference type="RefSeq" id="WP_160820602.1">
    <property type="nucleotide sequence ID" value="NZ_JBHSXE010000001.1"/>
</dbReference>
<comment type="caution">
    <text evidence="10">The sequence shown here is derived from an EMBL/GenBank/DDBJ whole genome shotgun (WGS) entry which is preliminary data.</text>
</comment>
<keyword evidence="4 5" id="KW-0720">Serine protease</keyword>
<dbReference type="PANTHER" id="PTHR43806:SF11">
    <property type="entry name" value="CEREVISIN-RELATED"/>
    <property type="match status" value="1"/>
</dbReference>
<keyword evidence="2 5" id="KW-0645">Protease</keyword>
<keyword evidence="7" id="KW-0812">Transmembrane</keyword>
<evidence type="ECO:0000256" key="2">
    <source>
        <dbReference type="ARBA" id="ARBA00022670"/>
    </source>
</evidence>
<proteinExistence type="inferred from homology"/>
<gene>
    <name evidence="10" type="ORF">ACFQKB_10010</name>
</gene>
<dbReference type="PROSITE" id="PS00136">
    <property type="entry name" value="SUBTILASE_ASP"/>
    <property type="match status" value="1"/>
</dbReference>
<evidence type="ECO:0000256" key="3">
    <source>
        <dbReference type="ARBA" id="ARBA00022801"/>
    </source>
</evidence>
<dbReference type="InterPro" id="IPR023827">
    <property type="entry name" value="Peptidase_S8_Asp-AS"/>
</dbReference>
<feature type="signal peptide" evidence="8">
    <location>
        <begin position="1"/>
        <end position="25"/>
    </location>
</feature>
<dbReference type="PROSITE" id="PS51892">
    <property type="entry name" value="SUBTILASE"/>
    <property type="match status" value="1"/>
</dbReference>
<feature type="active site" description="Charge relay system" evidence="5">
    <location>
        <position position="283"/>
    </location>
</feature>
<accession>A0ABW2CE91</accession>
<keyword evidence="11" id="KW-1185">Reference proteome</keyword>
<dbReference type="Pfam" id="PF00082">
    <property type="entry name" value="Peptidase_S8"/>
    <property type="match status" value="1"/>
</dbReference>
<feature type="chain" id="PRO_5045260540" evidence="8">
    <location>
        <begin position="26"/>
        <end position="405"/>
    </location>
</feature>
<dbReference type="InterPro" id="IPR015500">
    <property type="entry name" value="Peptidase_S8_subtilisin-rel"/>
</dbReference>
<evidence type="ECO:0000256" key="8">
    <source>
        <dbReference type="SAM" id="SignalP"/>
    </source>
</evidence>
<organism evidence="10 11">
    <name type="scientific">Actinomadura yumaensis</name>
    <dbReference type="NCBI Taxonomy" id="111807"/>
    <lineage>
        <taxon>Bacteria</taxon>
        <taxon>Bacillati</taxon>
        <taxon>Actinomycetota</taxon>
        <taxon>Actinomycetes</taxon>
        <taxon>Streptosporangiales</taxon>
        <taxon>Thermomonosporaceae</taxon>
        <taxon>Actinomadura</taxon>
    </lineage>
</organism>
<keyword evidence="3 5" id="KW-0378">Hydrolase</keyword>
<comment type="similarity">
    <text evidence="1 5 6">Belongs to the peptidase S8 family.</text>
</comment>
<evidence type="ECO:0000256" key="4">
    <source>
        <dbReference type="ARBA" id="ARBA00022825"/>
    </source>
</evidence>
<feature type="transmembrane region" description="Helical" evidence="7">
    <location>
        <begin position="369"/>
        <end position="391"/>
    </location>
</feature>
<evidence type="ECO:0000256" key="7">
    <source>
        <dbReference type="SAM" id="Phobius"/>
    </source>
</evidence>
<protein>
    <submittedName>
        <fullName evidence="10">S8 family serine peptidase</fullName>
    </submittedName>
</protein>
<name>A0ABW2CE91_9ACTN</name>
<dbReference type="InterPro" id="IPR036852">
    <property type="entry name" value="Peptidase_S8/S53_dom_sf"/>
</dbReference>
<dbReference type="PRINTS" id="PR00723">
    <property type="entry name" value="SUBTILISIN"/>
</dbReference>